<comment type="caution">
    <text evidence="1">The sequence shown here is derived from an EMBL/GenBank/DDBJ whole genome shotgun (WGS) entry which is preliminary data.</text>
</comment>
<sequence>MNLQRLYSRLVNLAVVIFSMGLVILGSAESSVAYSIDYGMDQARGEKTIEYYGESYGESLRDIIEQTLRNNVESPDSKATAENTYKRESFLNDWLPKKRSSAFSRQDLMKLRETKNPRDRPK</sequence>
<accession>A0A2W4X2Q0</accession>
<dbReference type="Proteomes" id="UP000249794">
    <property type="component" value="Unassembled WGS sequence"/>
</dbReference>
<organism evidence="1 2">
    <name type="scientific">Phormidesmis priestleyi</name>
    <dbReference type="NCBI Taxonomy" id="268141"/>
    <lineage>
        <taxon>Bacteria</taxon>
        <taxon>Bacillati</taxon>
        <taxon>Cyanobacteriota</taxon>
        <taxon>Cyanophyceae</taxon>
        <taxon>Leptolyngbyales</taxon>
        <taxon>Leptolyngbyaceae</taxon>
        <taxon>Phormidesmis</taxon>
    </lineage>
</organism>
<proteinExistence type="predicted"/>
<name>A0A2W4X2Q0_9CYAN</name>
<dbReference type="EMBL" id="QBMP01000173">
    <property type="protein sequence ID" value="PZO51170.1"/>
    <property type="molecule type" value="Genomic_DNA"/>
</dbReference>
<dbReference type="AlphaFoldDB" id="A0A2W4X2Q0"/>
<protein>
    <submittedName>
        <fullName evidence="1">Uncharacterized protein</fullName>
    </submittedName>
</protein>
<gene>
    <name evidence="1" type="ORF">DCF15_15080</name>
</gene>
<reference evidence="1 2" key="2">
    <citation type="submission" date="2018-06" db="EMBL/GenBank/DDBJ databases">
        <title>Metagenomic assembly of (sub)arctic Cyanobacteria and their associated microbiome from non-axenic cultures.</title>
        <authorList>
            <person name="Baurain D."/>
        </authorList>
    </citation>
    <scope>NUCLEOTIDE SEQUENCE [LARGE SCALE GENOMIC DNA]</scope>
    <source>
        <strain evidence="1">ULC027bin1</strain>
    </source>
</reference>
<evidence type="ECO:0000313" key="1">
    <source>
        <dbReference type="EMBL" id="PZO51170.1"/>
    </source>
</evidence>
<reference evidence="2" key="1">
    <citation type="submission" date="2018-04" db="EMBL/GenBank/DDBJ databases">
        <authorList>
            <person name="Cornet L."/>
        </authorList>
    </citation>
    <scope>NUCLEOTIDE SEQUENCE [LARGE SCALE GENOMIC DNA]</scope>
</reference>
<evidence type="ECO:0000313" key="2">
    <source>
        <dbReference type="Proteomes" id="UP000249794"/>
    </source>
</evidence>